<proteinExistence type="predicted"/>
<dbReference type="EMBL" id="CP047475">
    <property type="protein sequence ID" value="QIA64427.1"/>
    <property type="molecule type" value="Genomic_DNA"/>
</dbReference>
<feature type="transmembrane region" description="Helical" evidence="5">
    <location>
        <begin position="386"/>
        <end position="403"/>
    </location>
</feature>
<dbReference type="Proteomes" id="UP000464262">
    <property type="component" value="Chromosome 1"/>
</dbReference>
<feature type="transmembrane region" description="Helical" evidence="5">
    <location>
        <begin position="328"/>
        <end position="348"/>
    </location>
</feature>
<keyword evidence="8" id="KW-1185">Reference proteome</keyword>
<feature type="domain" description="O-antigen ligase-related" evidence="6">
    <location>
        <begin position="208"/>
        <end position="323"/>
    </location>
</feature>
<feature type="transmembrane region" description="Helical" evidence="5">
    <location>
        <begin position="12"/>
        <end position="31"/>
    </location>
</feature>
<dbReference type="InterPro" id="IPR007016">
    <property type="entry name" value="O-antigen_ligase-rel_domated"/>
</dbReference>
<evidence type="ECO:0000256" key="4">
    <source>
        <dbReference type="ARBA" id="ARBA00023136"/>
    </source>
</evidence>
<name>A0A7Z2YEG9_9VIBR</name>
<dbReference type="RefSeq" id="WP_164649332.1">
    <property type="nucleotide sequence ID" value="NZ_CP047475.1"/>
</dbReference>
<protein>
    <recommendedName>
        <fullName evidence="6">O-antigen ligase-related domain-containing protein</fullName>
    </recommendedName>
</protein>
<evidence type="ECO:0000313" key="8">
    <source>
        <dbReference type="Proteomes" id="UP000464262"/>
    </source>
</evidence>
<feature type="transmembrane region" description="Helical" evidence="5">
    <location>
        <begin position="67"/>
        <end position="87"/>
    </location>
</feature>
<feature type="transmembrane region" description="Helical" evidence="5">
    <location>
        <begin position="245"/>
        <end position="263"/>
    </location>
</feature>
<feature type="transmembrane region" description="Helical" evidence="5">
    <location>
        <begin position="224"/>
        <end position="240"/>
    </location>
</feature>
<reference evidence="7 8" key="1">
    <citation type="submission" date="2020-01" db="EMBL/GenBank/DDBJ databases">
        <title>Whole genome and functional gene identification of agarase of Vibrio HN897.</title>
        <authorList>
            <person name="Liu Y."/>
            <person name="Zhao Z."/>
        </authorList>
    </citation>
    <scope>NUCLEOTIDE SEQUENCE [LARGE SCALE GENOMIC DNA]</scope>
    <source>
        <strain evidence="7 8">HN897</strain>
    </source>
</reference>
<comment type="subcellular location">
    <subcellularLocation>
        <location evidence="1">Membrane</location>
        <topology evidence="1">Multi-pass membrane protein</topology>
    </subcellularLocation>
</comment>
<evidence type="ECO:0000256" key="1">
    <source>
        <dbReference type="ARBA" id="ARBA00004141"/>
    </source>
</evidence>
<feature type="transmembrane region" description="Helical" evidence="5">
    <location>
        <begin position="37"/>
        <end position="55"/>
    </location>
</feature>
<feature type="transmembrane region" description="Helical" evidence="5">
    <location>
        <begin position="123"/>
        <end position="148"/>
    </location>
</feature>
<feature type="transmembrane region" description="Helical" evidence="5">
    <location>
        <begin position="93"/>
        <end position="111"/>
    </location>
</feature>
<accession>A0A7Z2YEG9</accession>
<keyword evidence="4 5" id="KW-0472">Membrane</keyword>
<dbReference type="AlphaFoldDB" id="A0A7Z2YEG9"/>
<dbReference type="Pfam" id="PF04932">
    <property type="entry name" value="Wzy_C"/>
    <property type="match status" value="1"/>
</dbReference>
<evidence type="ECO:0000256" key="5">
    <source>
        <dbReference type="SAM" id="Phobius"/>
    </source>
</evidence>
<keyword evidence="3 5" id="KW-1133">Transmembrane helix</keyword>
<evidence type="ECO:0000256" key="2">
    <source>
        <dbReference type="ARBA" id="ARBA00022692"/>
    </source>
</evidence>
<sequence>MMTRSKPNRNNELYYFYFPLAFLLFPTFPRLTSNGDYIVFMFGVGFVLFTFLFLFRSIKVPLKVSAYFLIMLLCLSWSLGLDGYNGIVTFSDISELAKVLCYFVFFLYLYNSRGDPQSILNGFIKLIWVFSLFVVVFNLLDVFNLLGFREVSYYLYKRESVPILGNKAISPFFTTYNFASFMLWPMSFFFLCAFKCRGLSYRIKSLVMFFLVFVTILLSQSRSSLLTIAIALLLMLFLILNVKRMFVVAGGVSLMVFFGIYYIQELKELMPYMFDGIEQISQGNSNSVNYRQDQIDYVFDKINTPLGFGVAKSLYMFESLYSLYPSRYGLFFLVLFLFACVFTSFIYFSVSRRSAFNPVQSCFALSLFVWYITYPISGLSSAHHDTTKFSLFFYGFLGLALYLNQSFKRQESLLSSN</sequence>
<dbReference type="KEGG" id="vas:GT360_13415"/>
<evidence type="ECO:0000259" key="6">
    <source>
        <dbReference type="Pfam" id="PF04932"/>
    </source>
</evidence>
<feature type="transmembrane region" description="Helical" evidence="5">
    <location>
        <begin position="201"/>
        <end position="218"/>
    </location>
</feature>
<gene>
    <name evidence="7" type="ORF">GT360_13415</name>
</gene>
<feature type="transmembrane region" description="Helical" evidence="5">
    <location>
        <begin position="168"/>
        <end position="194"/>
    </location>
</feature>
<feature type="transmembrane region" description="Helical" evidence="5">
    <location>
        <begin position="355"/>
        <end position="374"/>
    </location>
</feature>
<evidence type="ECO:0000256" key="3">
    <source>
        <dbReference type="ARBA" id="ARBA00022989"/>
    </source>
</evidence>
<organism evidence="7 8">
    <name type="scientific">Vibrio astriarenae</name>
    <dbReference type="NCBI Taxonomy" id="1481923"/>
    <lineage>
        <taxon>Bacteria</taxon>
        <taxon>Pseudomonadati</taxon>
        <taxon>Pseudomonadota</taxon>
        <taxon>Gammaproteobacteria</taxon>
        <taxon>Vibrionales</taxon>
        <taxon>Vibrionaceae</taxon>
        <taxon>Vibrio</taxon>
    </lineage>
</organism>
<dbReference type="GO" id="GO:0016020">
    <property type="term" value="C:membrane"/>
    <property type="evidence" value="ECO:0007669"/>
    <property type="project" value="UniProtKB-SubCell"/>
</dbReference>
<evidence type="ECO:0000313" key="7">
    <source>
        <dbReference type="EMBL" id="QIA64427.1"/>
    </source>
</evidence>
<keyword evidence="2 5" id="KW-0812">Transmembrane</keyword>